<dbReference type="EMBL" id="CAJNNV010029643">
    <property type="protein sequence ID" value="CAE8629443.1"/>
    <property type="molecule type" value="Genomic_DNA"/>
</dbReference>
<organism evidence="2 3">
    <name type="scientific">Polarella glacialis</name>
    <name type="common">Dinoflagellate</name>
    <dbReference type="NCBI Taxonomy" id="89957"/>
    <lineage>
        <taxon>Eukaryota</taxon>
        <taxon>Sar</taxon>
        <taxon>Alveolata</taxon>
        <taxon>Dinophyceae</taxon>
        <taxon>Suessiales</taxon>
        <taxon>Suessiaceae</taxon>
        <taxon>Polarella</taxon>
    </lineage>
</organism>
<comment type="caution">
    <text evidence="2">The sequence shown here is derived from an EMBL/GenBank/DDBJ whole genome shotgun (WGS) entry which is preliminary data.</text>
</comment>
<name>A0A813GUX4_POLGL</name>
<evidence type="ECO:0000313" key="2">
    <source>
        <dbReference type="EMBL" id="CAE8629443.1"/>
    </source>
</evidence>
<reference evidence="2" key="1">
    <citation type="submission" date="2021-02" db="EMBL/GenBank/DDBJ databases">
        <authorList>
            <person name="Dougan E. K."/>
            <person name="Rhodes N."/>
            <person name="Thang M."/>
            <person name="Chan C."/>
        </authorList>
    </citation>
    <scope>NUCLEOTIDE SEQUENCE</scope>
</reference>
<feature type="region of interest" description="Disordered" evidence="1">
    <location>
        <begin position="147"/>
        <end position="169"/>
    </location>
</feature>
<evidence type="ECO:0000313" key="3">
    <source>
        <dbReference type="Proteomes" id="UP000654075"/>
    </source>
</evidence>
<accession>A0A813GUX4</accession>
<keyword evidence="3" id="KW-1185">Reference proteome</keyword>
<dbReference type="AlphaFoldDB" id="A0A813GUX4"/>
<proteinExistence type="predicted"/>
<sequence>MPMPPVGQKTTLRLARSFPLRIGKGCQTKGVQPLGAFWLCPKLSGLKFDPTSHSFCHLLLKTDPESTSSEQESAEVWFANLDCGQGTSSLSGLALPDIQGDQRPSQLWQDAHALVVVAVVVAVVVGGGNSAERDEVCLADRRLQLKRSGGCKSGGARKNSSKENPSYDC</sequence>
<gene>
    <name evidence="2" type="ORF">PGLA1383_LOCUS45920</name>
</gene>
<evidence type="ECO:0000256" key="1">
    <source>
        <dbReference type="SAM" id="MobiDB-lite"/>
    </source>
</evidence>
<dbReference type="Proteomes" id="UP000654075">
    <property type="component" value="Unassembled WGS sequence"/>
</dbReference>
<protein>
    <submittedName>
        <fullName evidence="2">Uncharacterized protein</fullName>
    </submittedName>
</protein>